<organism evidence="3 4">
    <name type="scientific">Achromobacter marplatensis</name>
    <dbReference type="NCBI Taxonomy" id="470868"/>
    <lineage>
        <taxon>Bacteria</taxon>
        <taxon>Pseudomonadati</taxon>
        <taxon>Pseudomonadota</taxon>
        <taxon>Betaproteobacteria</taxon>
        <taxon>Burkholderiales</taxon>
        <taxon>Alcaligenaceae</taxon>
        <taxon>Achromobacter</taxon>
    </lineage>
</organism>
<accession>A0AA42WDX5</accession>
<feature type="domain" description="Integrase catalytic" evidence="2">
    <location>
        <begin position="193"/>
        <end position="361"/>
    </location>
</feature>
<evidence type="ECO:0000256" key="1">
    <source>
        <dbReference type="SAM" id="MobiDB-lite"/>
    </source>
</evidence>
<dbReference type="PROSITE" id="PS50994">
    <property type="entry name" value="INTEGRASE"/>
    <property type="match status" value="1"/>
</dbReference>
<evidence type="ECO:0000313" key="4">
    <source>
        <dbReference type="Proteomes" id="UP001161276"/>
    </source>
</evidence>
<dbReference type="SUPFAM" id="SSF46689">
    <property type="entry name" value="Homeodomain-like"/>
    <property type="match status" value="1"/>
</dbReference>
<dbReference type="GO" id="GO:0006313">
    <property type="term" value="P:DNA transposition"/>
    <property type="evidence" value="ECO:0007669"/>
    <property type="project" value="InterPro"/>
</dbReference>
<dbReference type="Pfam" id="PF13276">
    <property type="entry name" value="HTH_21"/>
    <property type="match status" value="1"/>
</dbReference>
<feature type="compositionally biased region" description="Polar residues" evidence="1">
    <location>
        <begin position="362"/>
        <end position="380"/>
    </location>
</feature>
<dbReference type="GO" id="GO:0003677">
    <property type="term" value="F:DNA binding"/>
    <property type="evidence" value="ECO:0007669"/>
    <property type="project" value="InterPro"/>
</dbReference>
<dbReference type="RefSeq" id="WP_280028864.1">
    <property type="nucleotide sequence ID" value="NZ_JAOCKG010000013.1"/>
</dbReference>
<dbReference type="NCBIfam" id="NF033516">
    <property type="entry name" value="transpos_IS3"/>
    <property type="match status" value="1"/>
</dbReference>
<dbReference type="InterPro" id="IPR048020">
    <property type="entry name" value="Transpos_IS3"/>
</dbReference>
<gene>
    <name evidence="3" type="ORF">N5K24_23915</name>
</gene>
<dbReference type="InterPro" id="IPR009057">
    <property type="entry name" value="Homeodomain-like_sf"/>
</dbReference>
<dbReference type="EMBL" id="JAOCKG010000013">
    <property type="protein sequence ID" value="MDH2053473.1"/>
    <property type="molecule type" value="Genomic_DNA"/>
</dbReference>
<feature type="region of interest" description="Disordered" evidence="1">
    <location>
        <begin position="361"/>
        <end position="380"/>
    </location>
</feature>
<dbReference type="InterPro" id="IPR002514">
    <property type="entry name" value="Transposase_8"/>
</dbReference>
<protein>
    <submittedName>
        <fullName evidence="3">IS3 family transposase</fullName>
    </submittedName>
</protein>
<dbReference type="GO" id="GO:0015074">
    <property type="term" value="P:DNA integration"/>
    <property type="evidence" value="ECO:0007669"/>
    <property type="project" value="InterPro"/>
</dbReference>
<sequence>MKRSKYTEEQIAFALKQAELGTAVPEVCRKMGVSEATFYNWKKKFGGLGPSELRRLRQLEEECNRLKRLVADLSLDKAMLQDVLGKKALKPSRRRVLVDDLMKRYGVGVTKACAAVMISRSLYRYESCRRDSGALVMRIHEIAHTRVHYGYRRVHVMLRREGYRDNHKRVYRLYREQGLSLRHKRPKRNKSAQRRQPKAVAQAINDIWSMDFVMDQLFDGRRLRALTLVDNYTRECLAIDIGQNLRGDDVVATLGRVCALRGLPRVIKTDNGSEFISKAMDKWAYENGVEIDFSRPGKPTDNAQCESFNGRFRQECLNSHWFLSFADAKEKIDAWRTYYNEVRPHSALKWQAPAEYARQHLASGQSTNLNEPEISTSDPD</sequence>
<name>A0AA42WDX5_9BURK</name>
<comment type="caution">
    <text evidence="3">The sequence shown here is derived from an EMBL/GenBank/DDBJ whole genome shotgun (WGS) entry which is preliminary data.</text>
</comment>
<dbReference type="InterPro" id="IPR025948">
    <property type="entry name" value="HTH-like_dom"/>
</dbReference>
<dbReference type="InterPro" id="IPR001584">
    <property type="entry name" value="Integrase_cat-core"/>
</dbReference>
<dbReference type="InterPro" id="IPR012337">
    <property type="entry name" value="RNaseH-like_sf"/>
</dbReference>
<dbReference type="Pfam" id="PF13683">
    <property type="entry name" value="rve_3"/>
    <property type="match status" value="1"/>
</dbReference>
<dbReference type="SUPFAM" id="SSF53098">
    <property type="entry name" value="Ribonuclease H-like"/>
    <property type="match status" value="1"/>
</dbReference>
<evidence type="ECO:0000259" key="2">
    <source>
        <dbReference type="PROSITE" id="PS50994"/>
    </source>
</evidence>
<reference evidence="3" key="1">
    <citation type="submission" date="2022-09" db="EMBL/GenBank/DDBJ databases">
        <title>Intensive care unit water sources are persistently colonized with multi-drug resistant bacteria and are the site of extensive horizontal gene transfer of antibiotic resistance genes.</title>
        <authorList>
            <person name="Diorio-Toth L."/>
        </authorList>
    </citation>
    <scope>NUCLEOTIDE SEQUENCE</scope>
    <source>
        <strain evidence="3">GD03676</strain>
    </source>
</reference>
<dbReference type="Pfam" id="PF01527">
    <property type="entry name" value="HTH_Tnp_1"/>
    <property type="match status" value="1"/>
</dbReference>
<dbReference type="PANTHER" id="PTHR47515">
    <property type="entry name" value="LOW CALCIUM RESPONSE LOCUS PROTEIN T"/>
    <property type="match status" value="1"/>
</dbReference>
<dbReference type="GO" id="GO:0004803">
    <property type="term" value="F:transposase activity"/>
    <property type="evidence" value="ECO:0007669"/>
    <property type="project" value="InterPro"/>
</dbReference>
<dbReference type="InterPro" id="IPR036397">
    <property type="entry name" value="RNaseH_sf"/>
</dbReference>
<dbReference type="AlphaFoldDB" id="A0AA42WDX5"/>
<dbReference type="Gene3D" id="3.30.420.10">
    <property type="entry name" value="Ribonuclease H-like superfamily/Ribonuclease H"/>
    <property type="match status" value="1"/>
</dbReference>
<dbReference type="Proteomes" id="UP001161276">
    <property type="component" value="Unassembled WGS sequence"/>
</dbReference>
<proteinExistence type="predicted"/>
<dbReference type="PANTHER" id="PTHR47515:SF1">
    <property type="entry name" value="BLR2054 PROTEIN"/>
    <property type="match status" value="1"/>
</dbReference>
<evidence type="ECO:0000313" key="3">
    <source>
        <dbReference type="EMBL" id="MDH2053473.1"/>
    </source>
</evidence>